<feature type="transmembrane region" description="Helical" evidence="7">
    <location>
        <begin position="12"/>
        <end position="34"/>
    </location>
</feature>
<dbReference type="PaxDb" id="1148-1001747"/>
<dbReference type="KEGG" id="syn:slr0509"/>
<keyword evidence="4 7" id="KW-0812">Transmembrane</keyword>
<evidence type="ECO:0000256" key="6">
    <source>
        <dbReference type="ARBA" id="ARBA00023136"/>
    </source>
</evidence>
<dbReference type="PIR" id="S76640">
    <property type="entry name" value="S76640"/>
</dbReference>
<evidence type="ECO:0000256" key="1">
    <source>
        <dbReference type="ARBA" id="ARBA00004651"/>
    </source>
</evidence>
<evidence type="ECO:0000313" key="9">
    <source>
        <dbReference type="EMBL" id="BAA10584.1"/>
    </source>
</evidence>
<accession>Q55829</accession>
<dbReference type="Pfam" id="PF09335">
    <property type="entry name" value="VTT_dom"/>
    <property type="match status" value="1"/>
</dbReference>
<evidence type="ECO:0000256" key="3">
    <source>
        <dbReference type="ARBA" id="ARBA00022475"/>
    </source>
</evidence>
<dbReference type="GO" id="GO:0005886">
    <property type="term" value="C:plasma membrane"/>
    <property type="evidence" value="ECO:0000318"/>
    <property type="project" value="GO_Central"/>
</dbReference>
<dbReference type="InParanoid" id="Q55829"/>
<keyword evidence="5 7" id="KW-1133">Transmembrane helix</keyword>
<dbReference type="AlphaFoldDB" id="Q55829"/>
<dbReference type="PhylomeDB" id="Q55829"/>
<dbReference type="EnsemblBacteria" id="BAA10584">
    <property type="protein sequence ID" value="BAA10584"/>
    <property type="gene ID" value="BAA10584"/>
</dbReference>
<dbReference type="STRING" id="1148.gene:10500088"/>
<evidence type="ECO:0000256" key="5">
    <source>
        <dbReference type="ARBA" id="ARBA00022989"/>
    </source>
</evidence>
<proteinExistence type="inferred from homology"/>
<feature type="transmembrane region" description="Helical" evidence="7">
    <location>
        <begin position="176"/>
        <end position="197"/>
    </location>
</feature>
<keyword evidence="10" id="KW-1185">Reference proteome</keyword>
<feature type="transmembrane region" description="Helical" evidence="7">
    <location>
        <begin position="141"/>
        <end position="164"/>
    </location>
</feature>
<dbReference type="eggNOG" id="COG0586">
    <property type="taxonomic scope" value="Bacteria"/>
</dbReference>
<dbReference type="InterPro" id="IPR051311">
    <property type="entry name" value="DedA_domain"/>
</dbReference>
<protein>
    <submittedName>
        <fullName evidence="9">Alkaline phosphatase like protein</fullName>
    </submittedName>
</protein>
<evidence type="ECO:0000313" key="10">
    <source>
        <dbReference type="Proteomes" id="UP000001425"/>
    </source>
</evidence>
<feature type="domain" description="VTT" evidence="8">
    <location>
        <begin position="34"/>
        <end position="164"/>
    </location>
</feature>
<gene>
    <name evidence="9" type="ordered locus">slr0509</name>
</gene>
<dbReference type="PANTHER" id="PTHR42709">
    <property type="entry name" value="ALKALINE PHOSPHATASE LIKE PROTEIN"/>
    <property type="match status" value="1"/>
</dbReference>
<evidence type="ECO:0000259" key="8">
    <source>
        <dbReference type="Pfam" id="PF09335"/>
    </source>
</evidence>
<comment type="subcellular location">
    <subcellularLocation>
        <location evidence="1">Cell membrane</location>
        <topology evidence="1">Multi-pass membrane protein</topology>
    </subcellularLocation>
</comment>
<dbReference type="Proteomes" id="UP000001425">
    <property type="component" value="Chromosome"/>
</dbReference>
<dbReference type="FunCoup" id="Q55829">
    <property type="interactions" value="294"/>
</dbReference>
<dbReference type="EMBL" id="BA000022">
    <property type="protein sequence ID" value="BAA10584.1"/>
    <property type="molecule type" value="Genomic_DNA"/>
</dbReference>
<feature type="transmembrane region" description="Helical" evidence="7">
    <location>
        <begin position="54"/>
        <end position="75"/>
    </location>
</feature>
<dbReference type="InterPro" id="IPR032816">
    <property type="entry name" value="VTT_dom"/>
</dbReference>
<comment type="similarity">
    <text evidence="2">Belongs to the DedA family.</text>
</comment>
<sequence>MSQWITEWIPQVMNQLGYGGISLLMFLENLFPPIPSELIMPLAGFAVAQGKLELFPAIVAGIIGTILGAYPWYYIGKWVSEERLEQLADRYGKWIGLDAKDIHKSNVWFGRYGHQSVFFGRLVPGIRTIVSLPAGVNAMGLISFTLYSLGGISLWVTFLASAGYKLGDHYELVEQYLGPVSKIVLVSIVAILVLLIVRKQLRRRA</sequence>
<name>Q55829_SYNY3</name>
<keyword evidence="3" id="KW-1003">Cell membrane</keyword>
<evidence type="ECO:0000256" key="7">
    <source>
        <dbReference type="SAM" id="Phobius"/>
    </source>
</evidence>
<reference evidence="9 10" key="2">
    <citation type="journal article" date="1996" name="DNA Res.">
        <title>Sequence analysis of the genome of the unicellular cyanobacterium Synechocystis sp. strain PCC6803. II. Sequence determination of the entire genome and assignment of potential protein-coding regions.</title>
        <authorList>
            <person name="Kaneko T."/>
            <person name="Sato S."/>
            <person name="Kotani H."/>
            <person name="Tanaka A."/>
            <person name="Asamizu E."/>
            <person name="Nakamura Y."/>
            <person name="Miyajima N."/>
            <person name="Hirosawa M."/>
            <person name="Sugiura M."/>
            <person name="Sasamoto S."/>
            <person name="Kimura T."/>
            <person name="Hosouchi T."/>
            <person name="Matsuno A."/>
            <person name="Muraki A."/>
            <person name="Nakazaki N."/>
            <person name="Naruo K."/>
            <person name="Okumura S."/>
            <person name="Shimpo S."/>
            <person name="Takeuchi C."/>
            <person name="Wada T."/>
            <person name="Watanabe A."/>
            <person name="Yamada M."/>
            <person name="Yasuda M."/>
            <person name="Tabata S."/>
        </authorList>
    </citation>
    <scope>NUCLEOTIDE SEQUENCE [LARGE SCALE GENOMIC DNA]</scope>
    <source>
        <strain evidence="10">ATCC 27184 / PCC 6803 / Kazusa</strain>
    </source>
</reference>
<evidence type="ECO:0000256" key="4">
    <source>
        <dbReference type="ARBA" id="ARBA00022692"/>
    </source>
</evidence>
<reference evidence="9 10" key="1">
    <citation type="journal article" date="1995" name="DNA Res.">
        <title>Sequence analysis of the genome of the unicellular cyanobacterium Synechocystis sp. strain PCC6803. I. Sequence features in the 1 Mb region from map positions 64% to 92% of the genome.</title>
        <authorList>
            <person name="Kaneko T."/>
            <person name="Tanaka A."/>
            <person name="Sato S."/>
            <person name="Kotani H."/>
            <person name="Sazuka T."/>
            <person name="Miyajima N."/>
            <person name="Sugiura M."/>
            <person name="Tabata S."/>
        </authorList>
    </citation>
    <scope>NUCLEOTIDE SEQUENCE [LARGE SCALE GENOMIC DNA]</scope>
    <source>
        <strain evidence="10">ATCC 27184 / PCC 6803 / Kazusa</strain>
    </source>
</reference>
<dbReference type="PANTHER" id="PTHR42709:SF6">
    <property type="entry name" value="UNDECAPRENYL PHOSPHATE TRANSPORTER A"/>
    <property type="match status" value="1"/>
</dbReference>
<evidence type="ECO:0000256" key="2">
    <source>
        <dbReference type="ARBA" id="ARBA00010792"/>
    </source>
</evidence>
<keyword evidence="6 7" id="KW-0472">Membrane</keyword>
<organism evidence="9 10">
    <name type="scientific">Synechocystis sp. (strain ATCC 27184 / PCC 6803 / Kazusa)</name>
    <dbReference type="NCBI Taxonomy" id="1111708"/>
    <lineage>
        <taxon>Bacteria</taxon>
        <taxon>Bacillati</taxon>
        <taxon>Cyanobacteriota</taxon>
        <taxon>Cyanophyceae</taxon>
        <taxon>Synechococcales</taxon>
        <taxon>Merismopediaceae</taxon>
        <taxon>Synechocystis</taxon>
    </lineage>
</organism>